<dbReference type="Proteomes" id="UP001597034">
    <property type="component" value="Unassembled WGS sequence"/>
</dbReference>
<organism evidence="1 2">
    <name type="scientific">Haloarchaeobius litoreus</name>
    <dbReference type="NCBI Taxonomy" id="755306"/>
    <lineage>
        <taxon>Archaea</taxon>
        <taxon>Methanobacteriati</taxon>
        <taxon>Methanobacteriota</taxon>
        <taxon>Stenosarchaea group</taxon>
        <taxon>Halobacteria</taxon>
        <taxon>Halobacteriales</taxon>
        <taxon>Halorubellaceae</taxon>
        <taxon>Haloarchaeobius</taxon>
    </lineage>
</organism>
<dbReference type="RefSeq" id="WP_390293321.1">
    <property type="nucleotide sequence ID" value="NZ_JBHUDO010000002.1"/>
</dbReference>
<proteinExistence type="predicted"/>
<protein>
    <submittedName>
        <fullName evidence="1">Uncharacterized protein</fullName>
    </submittedName>
</protein>
<dbReference type="EMBL" id="JBHUDO010000002">
    <property type="protein sequence ID" value="MFD1646488.1"/>
    <property type="molecule type" value="Genomic_DNA"/>
</dbReference>
<evidence type="ECO:0000313" key="2">
    <source>
        <dbReference type="Proteomes" id="UP001597034"/>
    </source>
</evidence>
<keyword evidence="2" id="KW-1185">Reference proteome</keyword>
<sequence>VVGDFRSIGAGCLQHRTVFIISYEELFIKSNDWRVEYPAGPSNVVSGGVVGCIPALKGGVLALQLP</sequence>
<evidence type="ECO:0000313" key="1">
    <source>
        <dbReference type="EMBL" id="MFD1646488.1"/>
    </source>
</evidence>
<comment type="caution">
    <text evidence="1">The sequence shown here is derived from an EMBL/GenBank/DDBJ whole genome shotgun (WGS) entry which is preliminary data.</text>
</comment>
<accession>A0ABD6DM30</accession>
<gene>
    <name evidence="1" type="ORF">ACFSBL_12430</name>
</gene>
<name>A0ABD6DM30_9EURY</name>
<reference evidence="1 2" key="1">
    <citation type="journal article" date="2019" name="Int. J. Syst. Evol. Microbiol.">
        <title>The Global Catalogue of Microorganisms (GCM) 10K type strain sequencing project: providing services to taxonomists for standard genome sequencing and annotation.</title>
        <authorList>
            <consortium name="The Broad Institute Genomics Platform"/>
            <consortium name="The Broad Institute Genome Sequencing Center for Infectious Disease"/>
            <person name="Wu L."/>
            <person name="Ma J."/>
        </authorList>
    </citation>
    <scope>NUCLEOTIDE SEQUENCE [LARGE SCALE GENOMIC DNA]</scope>
    <source>
        <strain evidence="1 2">CGMCC 1.10390</strain>
    </source>
</reference>
<feature type="non-terminal residue" evidence="1">
    <location>
        <position position="1"/>
    </location>
</feature>
<dbReference type="AlphaFoldDB" id="A0ABD6DM30"/>